<evidence type="ECO:0000313" key="3">
    <source>
        <dbReference type="Proteomes" id="UP001151752"/>
    </source>
</evidence>
<reference evidence="2" key="2">
    <citation type="journal article" date="2023" name="Int. J. Mol. Sci.">
        <title>De Novo Assembly and Annotation of 11 Diverse Shrub Willow (Salix) Genomes Reveals Novel Gene Organization in Sex-Linked Regions.</title>
        <authorList>
            <person name="Hyden B."/>
            <person name="Feng K."/>
            <person name="Yates T.B."/>
            <person name="Jawdy S."/>
            <person name="Cereghino C."/>
            <person name="Smart L.B."/>
            <person name="Muchero W."/>
        </authorList>
    </citation>
    <scope>NUCLEOTIDE SEQUENCE</scope>
    <source>
        <tissue evidence="2">Shoot tip</tissue>
    </source>
</reference>
<dbReference type="Proteomes" id="UP001151752">
    <property type="component" value="Chromosome 18"/>
</dbReference>
<evidence type="ECO:0000256" key="1">
    <source>
        <dbReference type="SAM" id="SignalP"/>
    </source>
</evidence>
<feature type="signal peptide" evidence="1">
    <location>
        <begin position="1"/>
        <end position="19"/>
    </location>
</feature>
<organism evidence="2 3">
    <name type="scientific">Salix koriyanagi</name>
    <dbReference type="NCBI Taxonomy" id="2511006"/>
    <lineage>
        <taxon>Eukaryota</taxon>
        <taxon>Viridiplantae</taxon>
        <taxon>Streptophyta</taxon>
        <taxon>Embryophyta</taxon>
        <taxon>Tracheophyta</taxon>
        <taxon>Spermatophyta</taxon>
        <taxon>Magnoliopsida</taxon>
        <taxon>eudicotyledons</taxon>
        <taxon>Gunneridae</taxon>
        <taxon>Pentapetalae</taxon>
        <taxon>rosids</taxon>
        <taxon>fabids</taxon>
        <taxon>Malpighiales</taxon>
        <taxon>Salicaceae</taxon>
        <taxon>Saliceae</taxon>
        <taxon>Salix</taxon>
    </lineage>
</organism>
<accession>A0A9Q0W2V4</accession>
<proteinExistence type="predicted"/>
<keyword evidence="3" id="KW-1185">Reference proteome</keyword>
<feature type="chain" id="PRO_5040146340" evidence="1">
    <location>
        <begin position="20"/>
        <end position="73"/>
    </location>
</feature>
<dbReference type="EMBL" id="JAPFFM010000006">
    <property type="protein sequence ID" value="KAJ6759619.1"/>
    <property type="molecule type" value="Genomic_DNA"/>
</dbReference>
<keyword evidence="1" id="KW-0732">Signal</keyword>
<protein>
    <submittedName>
        <fullName evidence="2">Uncharacterized protein</fullName>
    </submittedName>
</protein>
<sequence length="73" mass="7454">MPARLAGVLGLLLRGVGLAFICRARAKVLAAPVRPLAWGSSPAAVPPRYARNAEARADVPGAKGHGWGSRGGL</sequence>
<reference evidence="2" key="1">
    <citation type="submission" date="2022-11" db="EMBL/GenBank/DDBJ databases">
        <authorList>
            <person name="Hyden B.L."/>
            <person name="Feng K."/>
            <person name="Yates T."/>
            <person name="Jawdy S."/>
            <person name="Smart L.B."/>
            <person name="Muchero W."/>
        </authorList>
    </citation>
    <scope>NUCLEOTIDE SEQUENCE</scope>
    <source>
        <tissue evidence="2">Shoot tip</tissue>
    </source>
</reference>
<gene>
    <name evidence="2" type="ORF">OIU74_026148</name>
</gene>
<evidence type="ECO:0000313" key="2">
    <source>
        <dbReference type="EMBL" id="KAJ6759619.1"/>
    </source>
</evidence>
<dbReference type="AlphaFoldDB" id="A0A9Q0W2V4"/>
<name>A0A9Q0W2V4_9ROSI</name>
<comment type="caution">
    <text evidence="2">The sequence shown here is derived from an EMBL/GenBank/DDBJ whole genome shotgun (WGS) entry which is preliminary data.</text>
</comment>